<sequence length="76" mass="7768">MNDHPPTTTAPAPHQVAGGHYKLTTTVLWIALAGGMVLNIGLQSAGLWVLAVPFGLLALGSAAGLVARAIVTGKRR</sequence>
<evidence type="ECO:0000256" key="1">
    <source>
        <dbReference type="SAM" id="Phobius"/>
    </source>
</evidence>
<dbReference type="RefSeq" id="WP_344492482.1">
    <property type="nucleotide sequence ID" value="NZ_BAAAQF010000034.1"/>
</dbReference>
<proteinExistence type="predicted"/>
<keyword evidence="1" id="KW-1133">Transmembrane helix</keyword>
<keyword evidence="3" id="KW-1185">Reference proteome</keyword>
<comment type="caution">
    <text evidence="2">The sequence shown here is derived from an EMBL/GenBank/DDBJ whole genome shotgun (WGS) entry which is preliminary data.</text>
</comment>
<evidence type="ECO:0008006" key="4">
    <source>
        <dbReference type="Google" id="ProtNLM"/>
    </source>
</evidence>
<accession>A0ABP4TZH0</accession>
<name>A0ABP4TZH0_9ACTN</name>
<feature type="transmembrane region" description="Helical" evidence="1">
    <location>
        <begin position="48"/>
        <end position="71"/>
    </location>
</feature>
<dbReference type="EMBL" id="BAAAQF010000034">
    <property type="protein sequence ID" value="GAA1694879.1"/>
    <property type="molecule type" value="Genomic_DNA"/>
</dbReference>
<dbReference type="Proteomes" id="UP001499851">
    <property type="component" value="Unassembled WGS sequence"/>
</dbReference>
<protein>
    <recommendedName>
        <fullName evidence="4">DUF3188 domain-containing protein</fullName>
    </recommendedName>
</protein>
<evidence type="ECO:0000313" key="2">
    <source>
        <dbReference type="EMBL" id="GAA1694879.1"/>
    </source>
</evidence>
<keyword evidence="1" id="KW-0812">Transmembrane</keyword>
<evidence type="ECO:0000313" key="3">
    <source>
        <dbReference type="Proteomes" id="UP001499851"/>
    </source>
</evidence>
<gene>
    <name evidence="2" type="ORF">GCM10009830_48390</name>
</gene>
<organism evidence="2 3">
    <name type="scientific">Glycomyces endophyticus</name>
    <dbReference type="NCBI Taxonomy" id="480996"/>
    <lineage>
        <taxon>Bacteria</taxon>
        <taxon>Bacillati</taxon>
        <taxon>Actinomycetota</taxon>
        <taxon>Actinomycetes</taxon>
        <taxon>Glycomycetales</taxon>
        <taxon>Glycomycetaceae</taxon>
        <taxon>Glycomyces</taxon>
    </lineage>
</organism>
<keyword evidence="1" id="KW-0472">Membrane</keyword>
<reference evidence="3" key="1">
    <citation type="journal article" date="2019" name="Int. J. Syst. Evol. Microbiol.">
        <title>The Global Catalogue of Microorganisms (GCM) 10K type strain sequencing project: providing services to taxonomists for standard genome sequencing and annotation.</title>
        <authorList>
            <consortium name="The Broad Institute Genomics Platform"/>
            <consortium name="The Broad Institute Genome Sequencing Center for Infectious Disease"/>
            <person name="Wu L."/>
            <person name="Ma J."/>
        </authorList>
    </citation>
    <scope>NUCLEOTIDE SEQUENCE [LARGE SCALE GENOMIC DNA]</scope>
    <source>
        <strain evidence="3">JCM 16001</strain>
    </source>
</reference>